<evidence type="ECO:0000256" key="4">
    <source>
        <dbReference type="ARBA" id="ARBA00022989"/>
    </source>
</evidence>
<keyword evidence="4 6" id="KW-1133">Transmembrane helix</keyword>
<protein>
    <recommendedName>
        <fullName evidence="9">YihY/virulence factor BrkB family protein</fullName>
    </recommendedName>
</protein>
<dbReference type="PIRSF" id="PIRSF035875">
    <property type="entry name" value="RNase_BN"/>
    <property type="match status" value="1"/>
</dbReference>
<feature type="transmembrane region" description="Helical" evidence="6">
    <location>
        <begin position="187"/>
        <end position="209"/>
    </location>
</feature>
<dbReference type="RefSeq" id="WP_344091525.1">
    <property type="nucleotide sequence ID" value="NZ_BAAAOG010000001.1"/>
</dbReference>
<evidence type="ECO:0000256" key="2">
    <source>
        <dbReference type="ARBA" id="ARBA00022475"/>
    </source>
</evidence>
<gene>
    <name evidence="7" type="ORF">GCM10009776_08620</name>
</gene>
<feature type="transmembrane region" description="Helical" evidence="6">
    <location>
        <begin position="145"/>
        <end position="167"/>
    </location>
</feature>
<keyword evidence="8" id="KW-1185">Reference proteome</keyword>
<comment type="caution">
    <text evidence="7">The sequence shown here is derived from an EMBL/GenBank/DDBJ whole genome shotgun (WGS) entry which is preliminary data.</text>
</comment>
<evidence type="ECO:0000256" key="5">
    <source>
        <dbReference type="ARBA" id="ARBA00023136"/>
    </source>
</evidence>
<evidence type="ECO:0000256" key="1">
    <source>
        <dbReference type="ARBA" id="ARBA00004651"/>
    </source>
</evidence>
<keyword evidence="5 6" id="KW-0472">Membrane</keyword>
<evidence type="ECO:0008006" key="9">
    <source>
        <dbReference type="Google" id="ProtNLM"/>
    </source>
</evidence>
<evidence type="ECO:0000313" key="8">
    <source>
        <dbReference type="Proteomes" id="UP001499933"/>
    </source>
</evidence>
<evidence type="ECO:0000313" key="7">
    <source>
        <dbReference type="EMBL" id="GAA1948855.1"/>
    </source>
</evidence>
<dbReference type="PANTHER" id="PTHR30213:SF1">
    <property type="entry name" value="INNER MEMBRANE PROTEIN YHJD"/>
    <property type="match status" value="1"/>
</dbReference>
<feature type="transmembrane region" description="Helical" evidence="6">
    <location>
        <begin position="221"/>
        <end position="246"/>
    </location>
</feature>
<dbReference type="InterPro" id="IPR017039">
    <property type="entry name" value="Virul_fac_BrkB"/>
</dbReference>
<name>A0ABN2QB77_9MICO</name>
<dbReference type="EMBL" id="BAAAOG010000001">
    <property type="protein sequence ID" value="GAA1948855.1"/>
    <property type="molecule type" value="Genomic_DNA"/>
</dbReference>
<evidence type="ECO:0000256" key="3">
    <source>
        <dbReference type="ARBA" id="ARBA00022692"/>
    </source>
</evidence>
<evidence type="ECO:0000256" key="6">
    <source>
        <dbReference type="SAM" id="Phobius"/>
    </source>
</evidence>
<feature type="transmembrane region" description="Helical" evidence="6">
    <location>
        <begin position="36"/>
        <end position="58"/>
    </location>
</feature>
<keyword evidence="3 6" id="KW-0812">Transmembrane</keyword>
<accession>A0ABN2QB77</accession>
<keyword evidence="2" id="KW-1003">Cell membrane</keyword>
<dbReference type="Pfam" id="PF03631">
    <property type="entry name" value="Virul_fac_BrkB"/>
    <property type="match status" value="1"/>
</dbReference>
<dbReference type="PANTHER" id="PTHR30213">
    <property type="entry name" value="INNER MEMBRANE PROTEIN YHJD"/>
    <property type="match status" value="1"/>
</dbReference>
<organism evidence="7 8">
    <name type="scientific">Microbacterium deminutum</name>
    <dbReference type="NCBI Taxonomy" id="344164"/>
    <lineage>
        <taxon>Bacteria</taxon>
        <taxon>Bacillati</taxon>
        <taxon>Actinomycetota</taxon>
        <taxon>Actinomycetes</taxon>
        <taxon>Micrococcales</taxon>
        <taxon>Microbacteriaceae</taxon>
        <taxon>Microbacterium</taxon>
    </lineage>
</organism>
<sequence>MKDLIERVTAWALTLKPVRAFLLYADSRGPMLADSISYRTMFSVFAGVFLGFSVASLWLAGNPDVLNSLVSVVDAAIPGLLGDQGLIDPKTIQAPAGLTITGIVALVALLGAAIGAIGSLRMAFRQLARHVHDDIFWIWVMLRNVVIAIGIGAAFLASAVITFYGTAGIGALTEWLGRGPDDPLTVFSARALSIAVVFVLDALCIGILFRLLSGLKPSARSLWSGALLGAVALTVLQQLSFLFVGAVSRNPIYASFASLIALLVWLNLSAQVILIAGAYIITGVAEESDRVRARYGARTFAQRRVRDAEDLARLANEELVNARAGEEKERTRG</sequence>
<feature type="transmembrane region" description="Helical" evidence="6">
    <location>
        <begin position="102"/>
        <end position="124"/>
    </location>
</feature>
<comment type="subcellular location">
    <subcellularLocation>
        <location evidence="1">Cell membrane</location>
        <topology evidence="1">Multi-pass membrane protein</topology>
    </subcellularLocation>
</comment>
<proteinExistence type="predicted"/>
<feature type="transmembrane region" description="Helical" evidence="6">
    <location>
        <begin position="252"/>
        <end position="285"/>
    </location>
</feature>
<reference evidence="7 8" key="1">
    <citation type="journal article" date="2019" name="Int. J. Syst. Evol. Microbiol.">
        <title>The Global Catalogue of Microorganisms (GCM) 10K type strain sequencing project: providing services to taxonomists for standard genome sequencing and annotation.</title>
        <authorList>
            <consortium name="The Broad Institute Genomics Platform"/>
            <consortium name="The Broad Institute Genome Sequencing Center for Infectious Disease"/>
            <person name="Wu L."/>
            <person name="Ma J."/>
        </authorList>
    </citation>
    <scope>NUCLEOTIDE SEQUENCE [LARGE SCALE GENOMIC DNA]</scope>
    <source>
        <strain evidence="7 8">JCM 14901</strain>
    </source>
</reference>
<dbReference type="Proteomes" id="UP001499933">
    <property type="component" value="Unassembled WGS sequence"/>
</dbReference>